<keyword evidence="2" id="KW-1185">Reference proteome</keyword>
<evidence type="ECO:0000313" key="1">
    <source>
        <dbReference type="EMBL" id="QJW95782.1"/>
    </source>
</evidence>
<organism evidence="1 2">
    <name type="scientific">Frigoriglobus tundricola</name>
    <dbReference type="NCBI Taxonomy" id="2774151"/>
    <lineage>
        <taxon>Bacteria</taxon>
        <taxon>Pseudomonadati</taxon>
        <taxon>Planctomycetota</taxon>
        <taxon>Planctomycetia</taxon>
        <taxon>Gemmatales</taxon>
        <taxon>Gemmataceae</taxon>
        <taxon>Frigoriglobus</taxon>
    </lineage>
</organism>
<name>A0A6M5YS26_9BACT</name>
<dbReference type="AlphaFoldDB" id="A0A6M5YS26"/>
<proteinExistence type="predicted"/>
<protein>
    <submittedName>
        <fullName evidence="1">Uncharacterized protein</fullName>
    </submittedName>
</protein>
<accession>A0A6M5YS26</accession>
<dbReference type="Proteomes" id="UP000503447">
    <property type="component" value="Chromosome"/>
</dbReference>
<evidence type="ECO:0000313" key="2">
    <source>
        <dbReference type="Proteomes" id="UP000503447"/>
    </source>
</evidence>
<reference evidence="2" key="1">
    <citation type="submission" date="2020-05" db="EMBL/GenBank/DDBJ databases">
        <title>Frigoriglobus tundricola gen. nov., sp. nov., a psychrotolerant cellulolytic planctomycete of the family Gemmataceae with two divergent copies of 16S rRNA gene.</title>
        <authorList>
            <person name="Kulichevskaya I.S."/>
            <person name="Ivanova A.A."/>
            <person name="Naumoff D.G."/>
            <person name="Beletsky A.V."/>
            <person name="Rijpstra W.I.C."/>
            <person name="Sinninghe Damste J.S."/>
            <person name="Mardanov A.V."/>
            <person name="Ravin N.V."/>
            <person name="Dedysh S.N."/>
        </authorList>
    </citation>
    <scope>NUCLEOTIDE SEQUENCE [LARGE SCALE GENOMIC DNA]</scope>
    <source>
        <strain evidence="2">PL17</strain>
    </source>
</reference>
<dbReference type="KEGG" id="ftj:FTUN_3336"/>
<dbReference type="EMBL" id="CP053452">
    <property type="protein sequence ID" value="QJW95782.1"/>
    <property type="molecule type" value="Genomic_DNA"/>
</dbReference>
<sequence>MKPAGSRVAVWRVSGYNSRVAFFQDPVTSVPPCVITTSDWLSCLSE</sequence>
<gene>
    <name evidence="1" type="ORF">FTUN_3336</name>
</gene>